<keyword evidence="1" id="KW-0812">Transmembrane</keyword>
<keyword evidence="3" id="KW-1185">Reference proteome</keyword>
<dbReference type="Proteomes" id="UP001170954">
    <property type="component" value="Unassembled WGS sequence"/>
</dbReference>
<evidence type="ECO:0000313" key="2">
    <source>
        <dbReference type="EMBL" id="MDM1047698.1"/>
    </source>
</evidence>
<keyword evidence="1" id="KW-0472">Membrane</keyword>
<feature type="transmembrane region" description="Helical" evidence="1">
    <location>
        <begin position="47"/>
        <end position="64"/>
    </location>
</feature>
<dbReference type="EMBL" id="JACAGK010000011">
    <property type="protein sequence ID" value="MDM1047698.1"/>
    <property type="molecule type" value="Genomic_DNA"/>
</dbReference>
<feature type="transmembrane region" description="Helical" evidence="1">
    <location>
        <begin position="6"/>
        <end position="26"/>
    </location>
</feature>
<gene>
    <name evidence="2" type="ORF">HX018_05530</name>
</gene>
<protein>
    <submittedName>
        <fullName evidence="2">Uncharacterized protein</fullName>
    </submittedName>
</protein>
<feature type="transmembrane region" description="Helical" evidence="1">
    <location>
        <begin position="70"/>
        <end position="90"/>
    </location>
</feature>
<feature type="transmembrane region" description="Helical" evidence="1">
    <location>
        <begin position="110"/>
        <end position="130"/>
    </location>
</feature>
<feature type="transmembrane region" description="Helical" evidence="1">
    <location>
        <begin position="150"/>
        <end position="174"/>
    </location>
</feature>
<organism evidence="2 3">
    <name type="scientific">Sphingobacterium hotanense</name>
    <dbReference type="NCBI Taxonomy" id="649196"/>
    <lineage>
        <taxon>Bacteria</taxon>
        <taxon>Pseudomonadati</taxon>
        <taxon>Bacteroidota</taxon>
        <taxon>Sphingobacteriia</taxon>
        <taxon>Sphingobacteriales</taxon>
        <taxon>Sphingobacteriaceae</taxon>
        <taxon>Sphingobacterium</taxon>
    </lineage>
</organism>
<evidence type="ECO:0000256" key="1">
    <source>
        <dbReference type="SAM" id="Phobius"/>
    </source>
</evidence>
<comment type="caution">
    <text evidence="2">The sequence shown here is derived from an EMBL/GenBank/DDBJ whole genome shotgun (WGS) entry which is preliminary data.</text>
</comment>
<accession>A0ABT7NKI7</accession>
<reference evidence="2" key="1">
    <citation type="submission" date="2020-06" db="EMBL/GenBank/DDBJ databases">
        <authorList>
            <person name="Dong N."/>
        </authorList>
    </citation>
    <scope>NUCLEOTIDE SEQUENCE</scope>
    <source>
        <strain evidence="2">R1692</strain>
    </source>
</reference>
<name>A0ABT7NKI7_9SPHI</name>
<evidence type="ECO:0000313" key="3">
    <source>
        <dbReference type="Proteomes" id="UP001170954"/>
    </source>
</evidence>
<dbReference type="RefSeq" id="WP_286650725.1">
    <property type="nucleotide sequence ID" value="NZ_JACAGK010000011.1"/>
</dbReference>
<reference evidence="2" key="2">
    <citation type="journal article" date="2022" name="Sci. Total Environ.">
        <title>Prevalence, transmission, and molecular epidemiology of tet(X)-positive bacteria among humans, animals, and environmental niches in China: An epidemiological, and genomic-based study.</title>
        <authorList>
            <person name="Dong N."/>
            <person name="Zeng Y."/>
            <person name="Cai C."/>
            <person name="Sun C."/>
            <person name="Lu J."/>
            <person name="Liu C."/>
            <person name="Zhou H."/>
            <person name="Sun Q."/>
            <person name="Shu L."/>
            <person name="Wang H."/>
            <person name="Wang Y."/>
            <person name="Wang S."/>
            <person name="Wu C."/>
            <person name="Chan E.W."/>
            <person name="Chen G."/>
            <person name="Shen Z."/>
            <person name="Chen S."/>
            <person name="Zhang R."/>
        </authorList>
    </citation>
    <scope>NUCLEOTIDE SEQUENCE</scope>
    <source>
        <strain evidence="2">R1692</strain>
    </source>
</reference>
<keyword evidence="1" id="KW-1133">Transmembrane helix</keyword>
<proteinExistence type="predicted"/>
<sequence length="188" mass="21717">MEFAFLISIILLIAYVLLAVYDGVYLHLYKFKLYDRTESQFEHLTHTVRALLFVGILLTAFINIENNQLFIIGLTLVILDIITLLIDAYVEKDSRSFMGGLPRWEYIIHLLVNGFHFASIAVLLTIKINLTDYGLTLNNNFSKIKNFHYFELVAANLLPGAIIISILHILVYNIKFKKYINRLKINCC</sequence>